<protein>
    <submittedName>
        <fullName evidence="3">Regulator of chromosome condensation 1/beta-lactamase-inhibitor protein II</fullName>
    </submittedName>
</protein>
<comment type="caution">
    <text evidence="3">The sequence shown here is derived from an EMBL/GenBank/DDBJ whole genome shotgun (WGS) entry which is preliminary data.</text>
</comment>
<dbReference type="Gene3D" id="2.130.10.30">
    <property type="entry name" value="Regulator of chromosome condensation 1/beta-lactamase-inhibitor protein II"/>
    <property type="match status" value="1"/>
</dbReference>
<dbReference type="OrthoDB" id="10256179at2759"/>
<evidence type="ECO:0000256" key="1">
    <source>
        <dbReference type="PROSITE-ProRule" id="PRU00235"/>
    </source>
</evidence>
<feature type="repeat" description="RCC1" evidence="1">
    <location>
        <begin position="328"/>
        <end position="388"/>
    </location>
</feature>
<dbReference type="PROSITE" id="PS50012">
    <property type="entry name" value="RCC1_3"/>
    <property type="match status" value="1"/>
</dbReference>
<proteinExistence type="predicted"/>
<keyword evidence="4" id="KW-1185">Reference proteome</keyword>
<dbReference type="InParanoid" id="A0A1Y2AE85"/>
<feature type="compositionally biased region" description="Basic and acidic residues" evidence="2">
    <location>
        <begin position="521"/>
        <end position="532"/>
    </location>
</feature>
<dbReference type="Proteomes" id="UP000193986">
    <property type="component" value="Unassembled WGS sequence"/>
</dbReference>
<dbReference type="PANTHER" id="PTHR47563:SF1">
    <property type="entry name" value="PROTEIN FMP25, MITOCHONDRIAL"/>
    <property type="match status" value="1"/>
</dbReference>
<name>A0A1Y2AE85_9TREE</name>
<organism evidence="3 4">
    <name type="scientific">Naematelia encephala</name>
    <dbReference type="NCBI Taxonomy" id="71784"/>
    <lineage>
        <taxon>Eukaryota</taxon>
        <taxon>Fungi</taxon>
        <taxon>Dikarya</taxon>
        <taxon>Basidiomycota</taxon>
        <taxon>Agaricomycotina</taxon>
        <taxon>Tremellomycetes</taxon>
        <taxon>Tremellales</taxon>
        <taxon>Naemateliaceae</taxon>
        <taxon>Naematelia</taxon>
    </lineage>
</organism>
<feature type="region of interest" description="Disordered" evidence="2">
    <location>
        <begin position="250"/>
        <end position="280"/>
    </location>
</feature>
<evidence type="ECO:0000256" key="2">
    <source>
        <dbReference type="SAM" id="MobiDB-lite"/>
    </source>
</evidence>
<feature type="compositionally biased region" description="Polar residues" evidence="2">
    <location>
        <begin position="250"/>
        <end position="262"/>
    </location>
</feature>
<dbReference type="SUPFAM" id="SSF50985">
    <property type="entry name" value="RCC1/BLIP-II"/>
    <property type="match status" value="1"/>
</dbReference>
<dbReference type="GO" id="GO:0034551">
    <property type="term" value="P:mitochondrial respiratory chain complex III assembly"/>
    <property type="evidence" value="ECO:0007669"/>
    <property type="project" value="TreeGrafter"/>
</dbReference>
<reference evidence="3 4" key="1">
    <citation type="submission" date="2016-07" db="EMBL/GenBank/DDBJ databases">
        <title>Pervasive Adenine N6-methylation of Active Genes in Fungi.</title>
        <authorList>
            <consortium name="DOE Joint Genome Institute"/>
            <person name="Mondo S.J."/>
            <person name="Dannebaum R.O."/>
            <person name="Kuo R.C."/>
            <person name="Labutti K."/>
            <person name="Haridas S."/>
            <person name="Kuo A."/>
            <person name="Salamov A."/>
            <person name="Ahrendt S.R."/>
            <person name="Lipzen A."/>
            <person name="Sullivan W."/>
            <person name="Andreopoulos W.B."/>
            <person name="Clum A."/>
            <person name="Lindquist E."/>
            <person name="Daum C."/>
            <person name="Ramamoorthy G.K."/>
            <person name="Gryganskyi A."/>
            <person name="Culley D."/>
            <person name="Magnuson J.K."/>
            <person name="James T.Y."/>
            <person name="O'Malley M.A."/>
            <person name="Stajich J.E."/>
            <person name="Spatafora J.W."/>
            <person name="Visel A."/>
            <person name="Grigoriev I.V."/>
        </authorList>
    </citation>
    <scope>NUCLEOTIDE SEQUENCE [LARGE SCALE GENOMIC DNA]</scope>
    <source>
        <strain evidence="3 4">68-887.2</strain>
    </source>
</reference>
<feature type="region of interest" description="Disordered" evidence="2">
    <location>
        <begin position="516"/>
        <end position="549"/>
    </location>
</feature>
<sequence>MPPIPPRAASVVRARVLPVFAASIVSVTALSFTLYTLHSHAHPPARADEADIQSEKDNLLPTEVKQPSSILASAGYSPYTPLGWGSNRYLTLQPDATNTVLKKPVPLPQFGATPLRDLVVAEKYGAAVDARGDCWMWGAGYDPSGRIGRCLRGKNLKQLAPAPGKVIALSSNGRLYAFSASKAFQDHRQDLAEQSWWSLSRLFGRDPGSDYVELKAEGGLKRGEKWTGLSAGAHHILALTSSGRTFSMPLSPSGNSHRQLGTRQEFDTTPSSSSSFPLSTISQNSLELPAESDPRFTTTLTEIPALRGTTIAQVAASDRSSFARTPNGRVLGFGANESGQIGLGANTTVETVALPVEVVLARNYSGGTSVQCLDVSAGGQTTFFTVRREAPGKQTAIDLLACGNGITGALGNGLWSSASGLPSRVKTVSGLTEYSEKTSSFLPLGIHRISISPSPSPHVFAILDTLAHADPAGIKAGQYGMDVMVWGGNADYQLGNAKRSSLAVPQHLPMLIQRQIQDQDDQAKGKGKKESEISSGTRSPMPHSRLQLHQSKADAYDLDGKLIKRGVTCEETVVAGWNASVLYNKIID</sequence>
<dbReference type="Pfam" id="PF00415">
    <property type="entry name" value="RCC1"/>
    <property type="match status" value="1"/>
</dbReference>
<dbReference type="PANTHER" id="PTHR47563">
    <property type="entry name" value="PROTEIN FMP25, MITOCHONDRIAL"/>
    <property type="match status" value="1"/>
</dbReference>
<gene>
    <name evidence="3" type="ORF">BCR39DRAFT_555224</name>
</gene>
<dbReference type="InterPro" id="IPR053245">
    <property type="entry name" value="MitoProcess-Associated"/>
</dbReference>
<feature type="compositionally biased region" description="Low complexity" evidence="2">
    <location>
        <begin position="268"/>
        <end position="280"/>
    </location>
</feature>
<dbReference type="GO" id="GO:0005743">
    <property type="term" value="C:mitochondrial inner membrane"/>
    <property type="evidence" value="ECO:0007669"/>
    <property type="project" value="TreeGrafter"/>
</dbReference>
<dbReference type="STRING" id="71784.A0A1Y2AE85"/>
<accession>A0A1Y2AE85</accession>
<dbReference type="EMBL" id="MCFC01000131">
    <property type="protein sequence ID" value="ORY20577.1"/>
    <property type="molecule type" value="Genomic_DNA"/>
</dbReference>
<dbReference type="InterPro" id="IPR000408">
    <property type="entry name" value="Reg_chr_condens"/>
</dbReference>
<evidence type="ECO:0000313" key="3">
    <source>
        <dbReference type="EMBL" id="ORY20577.1"/>
    </source>
</evidence>
<evidence type="ECO:0000313" key="4">
    <source>
        <dbReference type="Proteomes" id="UP000193986"/>
    </source>
</evidence>
<dbReference type="AlphaFoldDB" id="A0A1Y2AE85"/>
<dbReference type="InterPro" id="IPR009091">
    <property type="entry name" value="RCC1/BLIP-II"/>
</dbReference>